<protein>
    <submittedName>
        <fullName evidence="1">Uncharacterized protein</fullName>
    </submittedName>
</protein>
<organism evidence="1 2">
    <name type="scientific">Alistipes finegoldii</name>
    <dbReference type="NCBI Taxonomy" id="214856"/>
    <lineage>
        <taxon>Bacteria</taxon>
        <taxon>Pseudomonadati</taxon>
        <taxon>Bacteroidota</taxon>
        <taxon>Bacteroidia</taxon>
        <taxon>Bacteroidales</taxon>
        <taxon>Rikenellaceae</taxon>
        <taxon>Alistipes</taxon>
    </lineage>
</organism>
<evidence type="ECO:0000313" key="1">
    <source>
        <dbReference type="EMBL" id="GKI17139.1"/>
    </source>
</evidence>
<gene>
    <name evidence="1" type="ORF">CE91St16_00470</name>
</gene>
<accession>A0AA37NLQ0</accession>
<dbReference type="Proteomes" id="UP001055105">
    <property type="component" value="Unassembled WGS sequence"/>
</dbReference>
<reference evidence="1" key="1">
    <citation type="submission" date="2022-01" db="EMBL/GenBank/DDBJ databases">
        <title>Novel bile acid biosynthetic pathways are enriched in the microbiome of centenarians.</title>
        <authorList>
            <person name="Sato Y."/>
            <person name="Atarashi K."/>
            <person name="Plichta R.D."/>
            <person name="Arai Y."/>
            <person name="Sasajima S."/>
            <person name="Kearney M.S."/>
            <person name="Suda W."/>
            <person name="Takeshita K."/>
            <person name="Sasaki T."/>
            <person name="Okamoto S."/>
            <person name="Skelly N.A."/>
            <person name="Okamura Y."/>
            <person name="Vlamakis H."/>
            <person name="Li Y."/>
            <person name="Tanoue T."/>
            <person name="Takei H."/>
            <person name="Nittono H."/>
            <person name="Narushima S."/>
            <person name="Irie J."/>
            <person name="Itoh H."/>
            <person name="Moriya K."/>
            <person name="Sugiura Y."/>
            <person name="Suematsu M."/>
            <person name="Moritoki N."/>
            <person name="Shibata S."/>
            <person name="Littman R.D."/>
            <person name="Fischbach A.M."/>
            <person name="Uwamino Y."/>
            <person name="Inoue T."/>
            <person name="Honda A."/>
            <person name="Hattori M."/>
            <person name="Murai T."/>
            <person name="Xavier J.R."/>
            <person name="Hirose N."/>
            <person name="Honda K."/>
        </authorList>
    </citation>
    <scope>NUCLEOTIDE SEQUENCE</scope>
    <source>
        <strain evidence="1">CE91-St16</strain>
    </source>
</reference>
<evidence type="ECO:0000313" key="2">
    <source>
        <dbReference type="Proteomes" id="UP001055105"/>
    </source>
</evidence>
<name>A0AA37NLQ0_9BACT</name>
<sequence>MDIFIVLIIYRRLRHHIQYVSGQAKARLNYIRILIDTVYTYSHQPELLQKHLQKEMSIKKLLAYHVIDNRCDRLFSARMKVNSNDQLLYMLHKEGFSPRELCVIFELNNLNSVYVKCHRINKKLHAGDMQEVLSK</sequence>
<comment type="caution">
    <text evidence="1">The sequence shown here is derived from an EMBL/GenBank/DDBJ whole genome shotgun (WGS) entry which is preliminary data.</text>
</comment>
<dbReference type="EMBL" id="BQOL01000001">
    <property type="protein sequence ID" value="GKI17139.1"/>
    <property type="molecule type" value="Genomic_DNA"/>
</dbReference>
<proteinExistence type="predicted"/>
<dbReference type="AlphaFoldDB" id="A0AA37NLQ0"/>